<reference evidence="3" key="1">
    <citation type="journal article" date="2019" name="Int. J. Syst. Evol. Microbiol.">
        <title>The Global Catalogue of Microorganisms (GCM) 10K type strain sequencing project: providing services to taxonomists for standard genome sequencing and annotation.</title>
        <authorList>
            <consortium name="The Broad Institute Genomics Platform"/>
            <consortium name="The Broad Institute Genome Sequencing Center for Infectious Disease"/>
            <person name="Wu L."/>
            <person name="Ma J."/>
        </authorList>
    </citation>
    <scope>NUCLEOTIDE SEQUENCE [LARGE SCALE GENOMIC DNA]</scope>
    <source>
        <strain evidence="3">ZS-22-S1</strain>
    </source>
</reference>
<name>A0ABV9SAX2_9PSEU</name>
<sequence length="49" mass="5211">MASTNASACHRKQMPIQAVQDGHVDTARRGHPLGVGMQIVPARVMPTST</sequence>
<feature type="region of interest" description="Disordered" evidence="1">
    <location>
        <begin position="1"/>
        <end position="21"/>
    </location>
</feature>
<protein>
    <submittedName>
        <fullName evidence="2">Uncharacterized protein</fullName>
    </submittedName>
</protein>
<accession>A0ABV9SAX2</accession>
<gene>
    <name evidence="2" type="ORF">ACFPCV_25900</name>
</gene>
<dbReference type="EMBL" id="JBHSIS010000016">
    <property type="protein sequence ID" value="MFC4856944.1"/>
    <property type="molecule type" value="Genomic_DNA"/>
</dbReference>
<keyword evidence="3" id="KW-1185">Reference proteome</keyword>
<organism evidence="2 3">
    <name type="scientific">Actinophytocola glycyrrhizae</name>
    <dbReference type="NCBI Taxonomy" id="2044873"/>
    <lineage>
        <taxon>Bacteria</taxon>
        <taxon>Bacillati</taxon>
        <taxon>Actinomycetota</taxon>
        <taxon>Actinomycetes</taxon>
        <taxon>Pseudonocardiales</taxon>
        <taxon>Pseudonocardiaceae</taxon>
    </lineage>
</organism>
<evidence type="ECO:0000256" key="1">
    <source>
        <dbReference type="SAM" id="MobiDB-lite"/>
    </source>
</evidence>
<evidence type="ECO:0000313" key="2">
    <source>
        <dbReference type="EMBL" id="MFC4856944.1"/>
    </source>
</evidence>
<dbReference type="RefSeq" id="WP_378058936.1">
    <property type="nucleotide sequence ID" value="NZ_JBHSIS010000016.1"/>
</dbReference>
<proteinExistence type="predicted"/>
<dbReference type="Proteomes" id="UP001595859">
    <property type="component" value="Unassembled WGS sequence"/>
</dbReference>
<evidence type="ECO:0000313" key="3">
    <source>
        <dbReference type="Proteomes" id="UP001595859"/>
    </source>
</evidence>
<comment type="caution">
    <text evidence="2">The sequence shown here is derived from an EMBL/GenBank/DDBJ whole genome shotgun (WGS) entry which is preliminary data.</text>
</comment>